<feature type="region of interest" description="Disordered" evidence="1">
    <location>
        <begin position="1"/>
        <end position="74"/>
    </location>
</feature>
<name>A0A9D1NE11_9FIRM</name>
<feature type="compositionally biased region" description="Basic residues" evidence="1">
    <location>
        <begin position="1"/>
        <end position="11"/>
    </location>
</feature>
<comment type="caution">
    <text evidence="2">The sequence shown here is derived from an EMBL/GenBank/DDBJ whole genome shotgun (WGS) entry which is preliminary data.</text>
</comment>
<evidence type="ECO:0000313" key="3">
    <source>
        <dbReference type="Proteomes" id="UP000886861"/>
    </source>
</evidence>
<organism evidence="2 3">
    <name type="scientific">Candidatus Caccopulliclostridium gallistercoris</name>
    <dbReference type="NCBI Taxonomy" id="2840719"/>
    <lineage>
        <taxon>Bacteria</taxon>
        <taxon>Bacillati</taxon>
        <taxon>Bacillota</taxon>
        <taxon>Clostridia</taxon>
        <taxon>Candidatus Caccopulliclostridium</taxon>
    </lineage>
</organism>
<dbReference type="InterPro" id="IPR018691">
    <property type="entry name" value="DUF2188"/>
</dbReference>
<feature type="compositionally biased region" description="Basic and acidic residues" evidence="1">
    <location>
        <begin position="45"/>
        <end position="74"/>
    </location>
</feature>
<dbReference type="AlphaFoldDB" id="A0A9D1NE11"/>
<accession>A0A9D1NE11</accession>
<dbReference type="Proteomes" id="UP000886861">
    <property type="component" value="Unassembled WGS sequence"/>
</dbReference>
<sequence length="139" mass="16678">MCFFKRKKKENKKVEENVKEEKEEKVEPTKEEQVETKPKKQTKTSKQEKKVEEKPKKEVKTQKKEEPENVEQEKVEKKSVYRVIYNKETKVWNIKKDGAKRIIDSRATKEEALKRVKELSDSQDANFVVYKKDGKFQKK</sequence>
<dbReference type="Pfam" id="PF09954">
    <property type="entry name" value="DUF2188"/>
    <property type="match status" value="1"/>
</dbReference>
<proteinExistence type="predicted"/>
<reference evidence="2" key="1">
    <citation type="submission" date="2020-10" db="EMBL/GenBank/DDBJ databases">
        <authorList>
            <person name="Gilroy R."/>
        </authorList>
    </citation>
    <scope>NUCLEOTIDE SEQUENCE</scope>
    <source>
        <strain evidence="2">CHK186-9395</strain>
    </source>
</reference>
<evidence type="ECO:0000256" key="1">
    <source>
        <dbReference type="SAM" id="MobiDB-lite"/>
    </source>
</evidence>
<feature type="compositionally biased region" description="Basic and acidic residues" evidence="1">
    <location>
        <begin position="12"/>
        <end position="38"/>
    </location>
</feature>
<gene>
    <name evidence="2" type="ORF">IAA62_02375</name>
</gene>
<dbReference type="EMBL" id="DVOJ01000007">
    <property type="protein sequence ID" value="HIV01382.1"/>
    <property type="molecule type" value="Genomic_DNA"/>
</dbReference>
<reference evidence="2" key="2">
    <citation type="journal article" date="2021" name="PeerJ">
        <title>Extensive microbial diversity within the chicken gut microbiome revealed by metagenomics and culture.</title>
        <authorList>
            <person name="Gilroy R."/>
            <person name="Ravi A."/>
            <person name="Getino M."/>
            <person name="Pursley I."/>
            <person name="Horton D.L."/>
            <person name="Alikhan N.F."/>
            <person name="Baker D."/>
            <person name="Gharbi K."/>
            <person name="Hall N."/>
            <person name="Watson M."/>
            <person name="Adriaenssens E.M."/>
            <person name="Foster-Nyarko E."/>
            <person name="Jarju S."/>
            <person name="Secka A."/>
            <person name="Antonio M."/>
            <person name="Oren A."/>
            <person name="Chaudhuri R.R."/>
            <person name="La Ragione R."/>
            <person name="Hildebrand F."/>
            <person name="Pallen M.J."/>
        </authorList>
    </citation>
    <scope>NUCLEOTIDE SEQUENCE</scope>
    <source>
        <strain evidence="2">CHK186-9395</strain>
    </source>
</reference>
<protein>
    <submittedName>
        <fullName evidence="2">DUF2188 domain-containing protein</fullName>
    </submittedName>
</protein>
<evidence type="ECO:0000313" key="2">
    <source>
        <dbReference type="EMBL" id="HIV01382.1"/>
    </source>
</evidence>